<gene>
    <name evidence="2" type="ORF">POL58_29800</name>
</gene>
<evidence type="ECO:0000313" key="3">
    <source>
        <dbReference type="Proteomes" id="UP001217838"/>
    </source>
</evidence>
<dbReference type="Proteomes" id="UP001217838">
    <property type="component" value="Unassembled WGS sequence"/>
</dbReference>
<accession>A0ABT5BG15</accession>
<comment type="caution">
    <text evidence="2">The sequence shown here is derived from an EMBL/GenBank/DDBJ whole genome shotgun (WGS) entry which is preliminary data.</text>
</comment>
<protein>
    <submittedName>
        <fullName evidence="2">Uncharacterized protein</fullName>
    </submittedName>
</protein>
<sequence length="52" mass="5714">MTVFAIGMVGSTRRLGFWATILLSIVLTPIGGFIAALISGRRRPKKRKAQKK</sequence>
<dbReference type="RefSeq" id="WP_272002990.1">
    <property type="nucleotide sequence ID" value="NZ_JAQNDN010000019.1"/>
</dbReference>
<keyword evidence="1" id="KW-1133">Transmembrane helix</keyword>
<organism evidence="2 3">
    <name type="scientific">Nannocystis radixulma</name>
    <dbReference type="NCBI Taxonomy" id="2995305"/>
    <lineage>
        <taxon>Bacteria</taxon>
        <taxon>Pseudomonadati</taxon>
        <taxon>Myxococcota</taxon>
        <taxon>Polyangia</taxon>
        <taxon>Nannocystales</taxon>
        <taxon>Nannocystaceae</taxon>
        <taxon>Nannocystis</taxon>
    </lineage>
</organism>
<evidence type="ECO:0000256" key="1">
    <source>
        <dbReference type="SAM" id="Phobius"/>
    </source>
</evidence>
<proteinExistence type="predicted"/>
<keyword evidence="1" id="KW-0812">Transmembrane</keyword>
<name>A0ABT5BG15_9BACT</name>
<keyword evidence="1" id="KW-0472">Membrane</keyword>
<evidence type="ECO:0000313" key="2">
    <source>
        <dbReference type="EMBL" id="MDC0671977.1"/>
    </source>
</evidence>
<reference evidence="2 3" key="1">
    <citation type="submission" date="2022-11" db="EMBL/GenBank/DDBJ databases">
        <title>Minimal conservation of predation-associated metabolite biosynthetic gene clusters underscores biosynthetic potential of Myxococcota including descriptions for ten novel species: Archangium lansinium sp. nov., Myxococcus landrumus sp. nov., Nannocystis bai.</title>
        <authorList>
            <person name="Ahearne A."/>
            <person name="Stevens C."/>
            <person name="Dowd S."/>
        </authorList>
    </citation>
    <scope>NUCLEOTIDE SEQUENCE [LARGE SCALE GENOMIC DNA]</scope>
    <source>
        <strain evidence="2 3">NCELM</strain>
    </source>
</reference>
<dbReference type="EMBL" id="JAQNDN010000019">
    <property type="protein sequence ID" value="MDC0671977.1"/>
    <property type="molecule type" value="Genomic_DNA"/>
</dbReference>
<keyword evidence="3" id="KW-1185">Reference proteome</keyword>
<feature type="transmembrane region" description="Helical" evidence="1">
    <location>
        <begin position="15"/>
        <end position="38"/>
    </location>
</feature>